<dbReference type="AlphaFoldDB" id="A0A1H0CDY3"/>
<keyword evidence="3" id="KW-1185">Reference proteome</keyword>
<dbReference type="InterPro" id="IPR025874">
    <property type="entry name" value="DZR"/>
</dbReference>
<sequence length="197" mass="21088">MAFFEKVGETLSSKSKDVAKKVKDMADVSRINSQIFSEEELINNLYRKIGIQYYDINKNHGTDAFIKDLQEITKAKQRIVELRKEANSIKGIIICANCGGEVPLNTTFCGSCGAKVQESSGINEGITAADSVCPACGCMVENESVFCGKCGAELRIPTPAQEASVVSGNICHNCGSIVESDAAFCGNCGAKIDTLKD</sequence>
<dbReference type="STRING" id="258515.SAMN05192585_1233"/>
<evidence type="ECO:0000313" key="2">
    <source>
        <dbReference type="EMBL" id="SDN56099.1"/>
    </source>
</evidence>
<gene>
    <name evidence="2" type="ORF">SAMN05192585_1233</name>
</gene>
<name>A0A1H0CDY3_9FIRM</name>
<evidence type="ECO:0000259" key="1">
    <source>
        <dbReference type="Pfam" id="PF12773"/>
    </source>
</evidence>
<reference evidence="2 3" key="1">
    <citation type="submission" date="2016-10" db="EMBL/GenBank/DDBJ databases">
        <authorList>
            <person name="de Groot N.N."/>
        </authorList>
    </citation>
    <scope>NUCLEOTIDE SEQUENCE [LARGE SCALE GENOMIC DNA]</scope>
    <source>
        <strain evidence="2 3">CGMCC 1.5012</strain>
    </source>
</reference>
<protein>
    <submittedName>
        <fullName evidence="2">Zinc-ribbon domain-containing protein</fullName>
    </submittedName>
</protein>
<evidence type="ECO:0000313" key="3">
    <source>
        <dbReference type="Proteomes" id="UP000199182"/>
    </source>
</evidence>
<dbReference type="RefSeq" id="WP_162840389.1">
    <property type="nucleotide sequence ID" value="NZ_FNID01000023.1"/>
</dbReference>
<dbReference type="Proteomes" id="UP000199182">
    <property type="component" value="Unassembled WGS sequence"/>
</dbReference>
<dbReference type="EMBL" id="FNID01000023">
    <property type="protein sequence ID" value="SDN56099.1"/>
    <property type="molecule type" value="Genomic_DNA"/>
</dbReference>
<accession>A0A1H0CDY3</accession>
<organism evidence="2 3">
    <name type="scientific">Acetanaerobacterium elongatum</name>
    <dbReference type="NCBI Taxonomy" id="258515"/>
    <lineage>
        <taxon>Bacteria</taxon>
        <taxon>Bacillati</taxon>
        <taxon>Bacillota</taxon>
        <taxon>Clostridia</taxon>
        <taxon>Eubacteriales</taxon>
        <taxon>Oscillospiraceae</taxon>
        <taxon>Acetanaerobacterium</taxon>
    </lineage>
</organism>
<dbReference type="Pfam" id="PF12773">
    <property type="entry name" value="DZR"/>
    <property type="match status" value="1"/>
</dbReference>
<feature type="domain" description="DZANK-type" evidence="1">
    <location>
        <begin position="133"/>
        <end position="189"/>
    </location>
</feature>
<proteinExistence type="predicted"/>